<proteinExistence type="predicted"/>
<dbReference type="EMBL" id="JAQOWY010000220">
    <property type="protein sequence ID" value="KAK1846910.1"/>
    <property type="molecule type" value="Genomic_DNA"/>
</dbReference>
<protein>
    <submittedName>
        <fullName evidence="2">Uncharacterized protein</fullName>
    </submittedName>
</protein>
<accession>A0AAD9AHA4</accession>
<evidence type="ECO:0000313" key="2">
    <source>
        <dbReference type="EMBL" id="KAK1846910.1"/>
    </source>
</evidence>
<reference evidence="2" key="1">
    <citation type="submission" date="2023-01" db="EMBL/GenBank/DDBJ databases">
        <title>Colletotrichum chrysophilum M932 genome sequence.</title>
        <authorList>
            <person name="Baroncelli R."/>
        </authorList>
    </citation>
    <scope>NUCLEOTIDE SEQUENCE</scope>
    <source>
        <strain evidence="2">M932</strain>
    </source>
</reference>
<feature type="transmembrane region" description="Helical" evidence="1">
    <location>
        <begin position="33"/>
        <end position="55"/>
    </location>
</feature>
<gene>
    <name evidence="2" type="ORF">CCHR01_10489</name>
</gene>
<dbReference type="Proteomes" id="UP001243330">
    <property type="component" value="Unassembled WGS sequence"/>
</dbReference>
<keyword evidence="1" id="KW-1133">Transmembrane helix</keyword>
<keyword evidence="3" id="KW-1185">Reference proteome</keyword>
<sequence>MDAAQLFRRESANPNCVKGCLEPPDDLEPNPDVGGVGVVIGFLGTAWLVVILATLRYCLVFDPATDPLENPDRDLRRGKRHFWKSNFIDARTIAMSAGLRKRLGRNSRSRWTMAFDKVVTLFSHPASKSDVQDRR</sequence>
<organism evidence="2 3">
    <name type="scientific">Colletotrichum chrysophilum</name>
    <dbReference type="NCBI Taxonomy" id="1836956"/>
    <lineage>
        <taxon>Eukaryota</taxon>
        <taxon>Fungi</taxon>
        <taxon>Dikarya</taxon>
        <taxon>Ascomycota</taxon>
        <taxon>Pezizomycotina</taxon>
        <taxon>Sordariomycetes</taxon>
        <taxon>Hypocreomycetidae</taxon>
        <taxon>Glomerellales</taxon>
        <taxon>Glomerellaceae</taxon>
        <taxon>Colletotrichum</taxon>
        <taxon>Colletotrichum gloeosporioides species complex</taxon>
    </lineage>
</organism>
<evidence type="ECO:0000313" key="3">
    <source>
        <dbReference type="Proteomes" id="UP001243330"/>
    </source>
</evidence>
<keyword evidence="1" id="KW-0812">Transmembrane</keyword>
<comment type="caution">
    <text evidence="2">The sequence shown here is derived from an EMBL/GenBank/DDBJ whole genome shotgun (WGS) entry which is preliminary data.</text>
</comment>
<evidence type="ECO:0000256" key="1">
    <source>
        <dbReference type="SAM" id="Phobius"/>
    </source>
</evidence>
<name>A0AAD9AHA4_9PEZI</name>
<dbReference type="AlphaFoldDB" id="A0AAD9AHA4"/>
<keyword evidence="1" id="KW-0472">Membrane</keyword>